<dbReference type="EMBL" id="QRUU01000014">
    <property type="protein sequence ID" value="RGR98152.1"/>
    <property type="molecule type" value="Genomic_DNA"/>
</dbReference>
<keyword evidence="3" id="KW-0732">Signal</keyword>
<reference evidence="8 9" key="1">
    <citation type="submission" date="2018-08" db="EMBL/GenBank/DDBJ databases">
        <title>A genome reference for cultivated species of the human gut microbiota.</title>
        <authorList>
            <person name="Zou Y."/>
            <person name="Xue W."/>
            <person name="Luo G."/>
        </authorList>
    </citation>
    <scope>NUCLEOTIDE SEQUENCE [LARGE SCALE GENOMIC DNA]</scope>
    <source>
        <strain evidence="8 9">AF24-2</strain>
    </source>
</reference>
<comment type="caution">
    <text evidence="8">The sequence shown here is derived from an EMBL/GenBank/DDBJ whole genome shotgun (WGS) entry which is preliminary data.</text>
</comment>
<comment type="similarity">
    <text evidence="2">Belongs to the SusD family.</text>
</comment>
<protein>
    <submittedName>
        <fullName evidence="8">RagB/SusD family nutrient uptake outer membrane protein</fullName>
    </submittedName>
</protein>
<dbReference type="Gene3D" id="1.25.40.390">
    <property type="match status" value="1"/>
</dbReference>
<evidence type="ECO:0000256" key="5">
    <source>
        <dbReference type="ARBA" id="ARBA00023237"/>
    </source>
</evidence>
<evidence type="ECO:0000313" key="8">
    <source>
        <dbReference type="EMBL" id="RGR98152.1"/>
    </source>
</evidence>
<dbReference type="InterPro" id="IPR011990">
    <property type="entry name" value="TPR-like_helical_dom_sf"/>
</dbReference>
<gene>
    <name evidence="8" type="ORF">DWY20_04900</name>
</gene>
<dbReference type="InterPro" id="IPR033985">
    <property type="entry name" value="SusD-like_N"/>
</dbReference>
<proteinExistence type="inferred from homology"/>
<dbReference type="Pfam" id="PF14322">
    <property type="entry name" value="SusD-like_3"/>
    <property type="match status" value="1"/>
</dbReference>
<evidence type="ECO:0000256" key="2">
    <source>
        <dbReference type="ARBA" id="ARBA00006275"/>
    </source>
</evidence>
<evidence type="ECO:0000256" key="1">
    <source>
        <dbReference type="ARBA" id="ARBA00004442"/>
    </source>
</evidence>
<accession>A0A412GTR3</accession>
<keyword evidence="5" id="KW-0998">Cell outer membrane</keyword>
<keyword evidence="9" id="KW-1185">Reference proteome</keyword>
<dbReference type="Pfam" id="PF07980">
    <property type="entry name" value="SusD_RagB"/>
    <property type="match status" value="1"/>
</dbReference>
<evidence type="ECO:0000259" key="7">
    <source>
        <dbReference type="Pfam" id="PF14322"/>
    </source>
</evidence>
<evidence type="ECO:0000256" key="3">
    <source>
        <dbReference type="ARBA" id="ARBA00022729"/>
    </source>
</evidence>
<organism evidence="8 9">
    <name type="scientific">Phocaeicola coprocola</name>
    <dbReference type="NCBI Taxonomy" id="310298"/>
    <lineage>
        <taxon>Bacteria</taxon>
        <taxon>Pseudomonadati</taxon>
        <taxon>Bacteroidota</taxon>
        <taxon>Bacteroidia</taxon>
        <taxon>Bacteroidales</taxon>
        <taxon>Bacteroidaceae</taxon>
        <taxon>Phocaeicola</taxon>
    </lineage>
</organism>
<dbReference type="InterPro" id="IPR012944">
    <property type="entry name" value="SusD_RagB_dom"/>
</dbReference>
<dbReference type="PROSITE" id="PS51257">
    <property type="entry name" value="PROKAR_LIPOPROTEIN"/>
    <property type="match status" value="1"/>
</dbReference>
<dbReference type="Proteomes" id="UP000285864">
    <property type="component" value="Unassembled WGS sequence"/>
</dbReference>
<evidence type="ECO:0000313" key="9">
    <source>
        <dbReference type="Proteomes" id="UP000285864"/>
    </source>
</evidence>
<comment type="subcellular location">
    <subcellularLocation>
        <location evidence="1">Cell outer membrane</location>
    </subcellularLocation>
</comment>
<dbReference type="SUPFAM" id="SSF48452">
    <property type="entry name" value="TPR-like"/>
    <property type="match status" value="1"/>
</dbReference>
<dbReference type="GO" id="GO:0009279">
    <property type="term" value="C:cell outer membrane"/>
    <property type="evidence" value="ECO:0007669"/>
    <property type="project" value="UniProtKB-SubCell"/>
</dbReference>
<feature type="domain" description="SusD-like N-terminal" evidence="7">
    <location>
        <begin position="20"/>
        <end position="213"/>
    </location>
</feature>
<evidence type="ECO:0000256" key="4">
    <source>
        <dbReference type="ARBA" id="ARBA00023136"/>
    </source>
</evidence>
<sequence>MKKLYLYTMIVSLAFTSCSDFLEQDNRSNVPSDEFYNTANGFSSLTNSTYSSMRELYNVQPQMFVAGTDLYADGKSQGVVMGQYTFTTDDSNIKDFYVSCYKGIQLANSVIAYGETTEDSQQRLQYIDEARYIRAWYYFQLVQQFGGVALNTKIFDYAEMSHARSSLKDVYKFIIDEFTYLASEQSHLLERSASGVGRANKRAAAFYAAKSYLTRGWLDETDYEAQEENIAESNDFENAITYSMQAINGEVPTLSIEEAFDINNEDNSELFWSVQFSSSSVEDPVKDGSYQQAQFGAYQGGSEKPRNKAIDGNFAPSLRLQQLYTRGDGRLEQTFMLEFHEAYFDYYTNPTSKILYYYAPAWATDEDIAAWRADDPNGIKTETIVSKTIAEGGIAPSNGQPATYKDRRSQDFGNACIKKFDDYTETSIANRSTQCSMHDVVLARLGEAYLIAAEAYYKNNQPDKAAEMINDLRKRPDTVKEGFENDMLVNANDITIDFILDERARELAGEYVRWTDLKRTHKLVEYVTQYNEDGVSEAAMTGPDGKYKILRPIPQAAIDLNQATIEQNPGY</sequence>
<keyword evidence="4" id="KW-0472">Membrane</keyword>
<evidence type="ECO:0000259" key="6">
    <source>
        <dbReference type="Pfam" id="PF07980"/>
    </source>
</evidence>
<feature type="domain" description="RagB/SusD" evidence="6">
    <location>
        <begin position="304"/>
        <end position="571"/>
    </location>
</feature>
<name>A0A412GTR3_9BACT</name>
<dbReference type="AlphaFoldDB" id="A0A412GTR3"/>